<keyword evidence="5 13" id="KW-0732">Signal</keyword>
<accession>A0ABV0ECT9</accession>
<dbReference type="InterPro" id="IPR013355">
    <property type="entry name" value="Pilus_4_PilQ"/>
</dbReference>
<evidence type="ECO:0000259" key="14">
    <source>
        <dbReference type="SMART" id="SM00965"/>
    </source>
</evidence>
<feature type="chain" id="PRO_5047142938" description="Type IV pilus biogenesis and competence protein PilQ" evidence="13">
    <location>
        <begin position="36"/>
        <end position="717"/>
    </location>
</feature>
<keyword evidence="7" id="KW-0472">Membrane</keyword>
<dbReference type="RefSeq" id="WP_347307582.1">
    <property type="nucleotide sequence ID" value="NZ_JBAJEX010000002.1"/>
</dbReference>
<gene>
    <name evidence="15" type="ORF">V6E02_04590</name>
</gene>
<dbReference type="Gene3D" id="2.60.40.3500">
    <property type="match status" value="1"/>
</dbReference>
<name>A0ABV0ECT9_9BURK</name>
<dbReference type="Pfam" id="PF03958">
    <property type="entry name" value="Secretin_N"/>
    <property type="match status" value="1"/>
</dbReference>
<comment type="subunit">
    <text evidence="11">Homododecamer. Tetramer of trimer.</text>
</comment>
<comment type="subcellular location">
    <subcellularLocation>
        <location evidence="1 12">Cell outer membrane</location>
    </subcellularLocation>
</comment>
<evidence type="ECO:0000256" key="7">
    <source>
        <dbReference type="ARBA" id="ARBA00023136"/>
    </source>
</evidence>
<evidence type="ECO:0000256" key="2">
    <source>
        <dbReference type="ARBA" id="ARBA00006304"/>
    </source>
</evidence>
<evidence type="ECO:0000256" key="9">
    <source>
        <dbReference type="ARBA" id="ARBA00023287"/>
    </source>
</evidence>
<comment type="caution">
    <text evidence="15">The sequence shown here is derived from an EMBL/GenBank/DDBJ whole genome shotgun (WGS) entry which is preliminary data.</text>
</comment>
<keyword evidence="16" id="KW-1185">Reference proteome</keyword>
<reference evidence="15 16" key="1">
    <citation type="submission" date="2024-02" db="EMBL/GenBank/DDBJ databases">
        <title>New thermophilic sulfur-oxidizing bacteria from a hot springs of the Uzon caldera (Kamchatka, Russia).</title>
        <authorList>
            <person name="Dukat A.M."/>
            <person name="Elcheninov A.G."/>
            <person name="Frolov E.N."/>
        </authorList>
    </citation>
    <scope>NUCLEOTIDE SEQUENCE [LARGE SCALE GENOMIC DNA]</scope>
    <source>
        <strain evidence="15 16">AK1</strain>
    </source>
</reference>
<evidence type="ECO:0000313" key="16">
    <source>
        <dbReference type="Proteomes" id="UP001482231"/>
    </source>
</evidence>
<sequence>MSIRTLLSLKRVADLCPHVVVALAFSLLCAPFVAAQETEEAASNSITAIDYTVLQGGKLLLKVGLKQPLANPPAGFTINNPPRIALDFPDTANALGKSTINVGEGALRSVNVVQSGKKTRLVLNLARNTPYDTTIEGNTLVITLQGGAPSATVATRTTHFAEDRGGSSHSIRDVDFRRGRSGEGRVVVDLSDPNVGIDIRQQGKNLVIDLLNTTVPKNLERRMDVTDFGTPVLTVDTFQQGSTARIVVEPKGEWEHSAYQADRQFIVDIKPVQEDPTRLGRGKRYTGEKLSLNFQNVEVRAVLQVIADFTGLNIITSDTVTGNLTLRLKDVPWDQALDIILQSRGLSMRKNGNVIWIAPTDELATKEKLELEAKQQILDLEPLHTETFHLRFQRAENFVKVLTDEKQRILSKRGSAVIDPRTNTLFIQDTPSKMEEIRRLIDQVDVPVKQVMIESRIVEAQDSFAKNLGARLGVYDKTGNGWPVSSGGQTRLTPGGSIDATGSATGQFTTTPQVPDTLNVNMAAAKVAGFNPGSIAITLFRSGVARFLNLELTALQSDGRGKIISNPRVVTADQVEATIEQGTEIAYQQATSSGATAVQFKKAVLSLKVKPQITPDDNVIMDIKVNKDSPNFDRIVAGVPPIDTKQISTQVLVENGGTVAIGGIYTQDESERITKVPLFGDIPVLGHLFRNTSKQDNKTELLIFVTPRILKDSLNLR</sequence>
<evidence type="ECO:0000256" key="12">
    <source>
        <dbReference type="RuleBase" id="RU004004"/>
    </source>
</evidence>
<dbReference type="PRINTS" id="PR00811">
    <property type="entry name" value="BCTERIALGSPD"/>
</dbReference>
<keyword evidence="9" id="KW-0178">Competence</keyword>
<dbReference type="Pfam" id="PF07660">
    <property type="entry name" value="STN"/>
    <property type="match status" value="1"/>
</dbReference>
<dbReference type="InterPro" id="IPR038591">
    <property type="entry name" value="NolW-like_sf"/>
</dbReference>
<evidence type="ECO:0000256" key="5">
    <source>
        <dbReference type="ARBA" id="ARBA00022729"/>
    </source>
</evidence>
<evidence type="ECO:0000256" key="3">
    <source>
        <dbReference type="ARBA" id="ARBA00014124"/>
    </source>
</evidence>
<dbReference type="EMBL" id="JBAJEX010000002">
    <property type="protein sequence ID" value="MEO1766486.1"/>
    <property type="molecule type" value="Genomic_DNA"/>
</dbReference>
<comment type="function">
    <text evidence="10">Required for type IV pilus biogenesis and competence. Could function as a pore for exit of the pilus but also as a channel for entry of heme and antimicrobial agents and uptake of transforming DNA.</text>
</comment>
<dbReference type="InterPro" id="IPR001775">
    <property type="entry name" value="GspD/PilQ"/>
</dbReference>
<dbReference type="InterPro" id="IPR051808">
    <property type="entry name" value="Type_IV_pilus_biogenesis"/>
</dbReference>
<dbReference type="NCBIfam" id="TIGR02515">
    <property type="entry name" value="IV_pilus_PilQ"/>
    <property type="match status" value="1"/>
</dbReference>
<keyword evidence="8" id="KW-0998">Cell outer membrane</keyword>
<dbReference type="Gene3D" id="3.30.1370.130">
    <property type="match status" value="1"/>
</dbReference>
<dbReference type="InterPro" id="IPR011662">
    <property type="entry name" value="Secretin/TonB_short_N"/>
</dbReference>
<organism evidence="15 16">
    <name type="scientific">Thiobacter aerophilum</name>
    <dbReference type="NCBI Taxonomy" id="3121275"/>
    <lineage>
        <taxon>Bacteria</taxon>
        <taxon>Pseudomonadati</taxon>
        <taxon>Pseudomonadota</taxon>
        <taxon>Betaproteobacteria</taxon>
        <taxon>Burkholderiales</taxon>
        <taxon>Thiobacteraceae</taxon>
        <taxon>Thiobacter</taxon>
    </lineage>
</organism>
<feature type="signal peptide" evidence="13">
    <location>
        <begin position="1"/>
        <end position="35"/>
    </location>
</feature>
<evidence type="ECO:0000313" key="15">
    <source>
        <dbReference type="EMBL" id="MEO1766486.1"/>
    </source>
</evidence>
<keyword evidence="4 12" id="KW-0813">Transport</keyword>
<dbReference type="Gene3D" id="3.30.1370.120">
    <property type="match status" value="1"/>
</dbReference>
<dbReference type="PANTHER" id="PTHR30604">
    <property type="entry name" value="PROTEIN TRANSPORT PROTEIN HOFQ"/>
    <property type="match status" value="1"/>
</dbReference>
<evidence type="ECO:0000256" key="10">
    <source>
        <dbReference type="ARBA" id="ARBA00024678"/>
    </source>
</evidence>
<dbReference type="PANTHER" id="PTHR30604:SF1">
    <property type="entry name" value="DNA UTILIZATION PROTEIN HOFQ"/>
    <property type="match status" value="1"/>
</dbReference>
<proteinExistence type="inferred from homology"/>
<dbReference type="SMART" id="SM00965">
    <property type="entry name" value="STN"/>
    <property type="match status" value="1"/>
</dbReference>
<evidence type="ECO:0000256" key="1">
    <source>
        <dbReference type="ARBA" id="ARBA00004442"/>
    </source>
</evidence>
<feature type="domain" description="Secretin/TonB short N-terminal" evidence="14">
    <location>
        <begin position="312"/>
        <end position="360"/>
    </location>
</feature>
<dbReference type="InterPro" id="IPR005644">
    <property type="entry name" value="NolW-like"/>
</dbReference>
<dbReference type="Pfam" id="PF11741">
    <property type="entry name" value="AMIN"/>
    <property type="match status" value="2"/>
</dbReference>
<dbReference type="Gene3D" id="2.60.40.3470">
    <property type="match status" value="1"/>
</dbReference>
<dbReference type="PROSITE" id="PS00875">
    <property type="entry name" value="T2SP_D"/>
    <property type="match status" value="1"/>
</dbReference>
<dbReference type="InterPro" id="IPR004845">
    <property type="entry name" value="T2SS_GspD_CS"/>
</dbReference>
<comment type="similarity">
    <text evidence="2">Belongs to the bacterial secretin family. PilQ subfamily.</text>
</comment>
<dbReference type="Pfam" id="PF00263">
    <property type="entry name" value="Secretin"/>
    <property type="match status" value="1"/>
</dbReference>
<evidence type="ECO:0000256" key="11">
    <source>
        <dbReference type="ARBA" id="ARBA00025897"/>
    </source>
</evidence>
<evidence type="ECO:0000256" key="6">
    <source>
        <dbReference type="ARBA" id="ARBA00022927"/>
    </source>
</evidence>
<evidence type="ECO:0000256" key="8">
    <source>
        <dbReference type="ARBA" id="ARBA00023237"/>
    </source>
</evidence>
<evidence type="ECO:0000256" key="13">
    <source>
        <dbReference type="SAM" id="SignalP"/>
    </source>
</evidence>
<dbReference type="Proteomes" id="UP001482231">
    <property type="component" value="Unassembled WGS sequence"/>
</dbReference>
<keyword evidence="6" id="KW-0653">Protein transport</keyword>
<dbReference type="InterPro" id="IPR021731">
    <property type="entry name" value="AMIN_dom"/>
</dbReference>
<dbReference type="InterPro" id="IPR004846">
    <property type="entry name" value="T2SS/T3SS_dom"/>
</dbReference>
<evidence type="ECO:0000256" key="4">
    <source>
        <dbReference type="ARBA" id="ARBA00022448"/>
    </source>
</evidence>
<protein>
    <recommendedName>
        <fullName evidence="3">Type IV pilus biogenesis and competence protein PilQ</fullName>
    </recommendedName>
</protein>